<dbReference type="EMBL" id="CAXAMN010017291">
    <property type="protein sequence ID" value="CAK9050171.1"/>
    <property type="molecule type" value="Genomic_DNA"/>
</dbReference>
<evidence type="ECO:0000256" key="1">
    <source>
        <dbReference type="SAM" id="Coils"/>
    </source>
</evidence>
<dbReference type="Pfam" id="PF13519">
    <property type="entry name" value="VWA_2"/>
    <property type="match status" value="1"/>
</dbReference>
<dbReference type="InterPro" id="IPR011989">
    <property type="entry name" value="ARM-like"/>
</dbReference>
<reference evidence="3 4" key="1">
    <citation type="submission" date="2024-02" db="EMBL/GenBank/DDBJ databases">
        <authorList>
            <person name="Chen Y."/>
            <person name="Shah S."/>
            <person name="Dougan E. K."/>
            <person name="Thang M."/>
            <person name="Chan C."/>
        </authorList>
    </citation>
    <scope>NUCLEOTIDE SEQUENCE [LARGE SCALE GENOMIC DNA]</scope>
</reference>
<dbReference type="InterPro" id="IPR036465">
    <property type="entry name" value="vWFA_dom_sf"/>
</dbReference>
<evidence type="ECO:0000313" key="3">
    <source>
        <dbReference type="EMBL" id="CAK9050171.1"/>
    </source>
</evidence>
<accession>A0ABP0MF89</accession>
<dbReference type="PANTHER" id="PTHR10579:SF43">
    <property type="entry name" value="ZINC FINGER (C3HC4-TYPE RING FINGER) FAMILY PROTEIN"/>
    <property type="match status" value="1"/>
</dbReference>
<dbReference type="PROSITE" id="PS50234">
    <property type="entry name" value="VWFA"/>
    <property type="match status" value="1"/>
</dbReference>
<comment type="caution">
    <text evidence="3">The sequence shown here is derived from an EMBL/GenBank/DDBJ whole genome shotgun (WGS) entry which is preliminary data.</text>
</comment>
<feature type="domain" description="VWFA" evidence="2">
    <location>
        <begin position="319"/>
        <end position="500"/>
    </location>
</feature>
<dbReference type="PANTHER" id="PTHR10579">
    <property type="entry name" value="CALCIUM-ACTIVATED CHLORIDE CHANNEL REGULATOR"/>
    <property type="match status" value="1"/>
</dbReference>
<dbReference type="Gene3D" id="1.25.10.10">
    <property type="entry name" value="Leucine-rich Repeat Variant"/>
    <property type="match status" value="1"/>
</dbReference>
<dbReference type="InterPro" id="IPR002035">
    <property type="entry name" value="VWF_A"/>
</dbReference>
<feature type="coiled-coil region" evidence="1">
    <location>
        <begin position="174"/>
        <end position="201"/>
    </location>
</feature>
<dbReference type="Proteomes" id="UP001642484">
    <property type="component" value="Unassembled WGS sequence"/>
</dbReference>
<dbReference type="InterPro" id="IPR051266">
    <property type="entry name" value="CLCR"/>
</dbReference>
<protein>
    <recommendedName>
        <fullName evidence="2">VWFA domain-containing protein</fullName>
    </recommendedName>
</protein>
<sequence>MCSFNHDEADSDGRPNELACLVGFLKLLLYWLANCPPVLSSFATSPVMIPVAMDLTAFSGAGAFYGVQIQGLACLIMGACIMSESEAVDSMSLISQRIGIETFQHKVECLWRSEALQRPARSLGEFRWFNGHYRGFVREHQRAVQRRMVQLYVSQGVGGSGLSEDVADHYKQLIRVQDEELREVRHENEQLRSEVEAFMTRSLKASSAALADKAFVSRAVWMYLMKAIMGGAAAGAMDANAFNAAVRSDGSPLPELSTLTYQGVFNQHSYQTGGPEEVHKLAVSAYASRFEEEGSAGLWLACFLKSSRDGQPRDEVPMDLIVVLDVSGSMNWPVDGALRSGGVPRLALAKDALMALLPKLRPDDRFGLATFSNEGRVIQPLTFVSILQQDELQERIVALQAGGGTTISAGLEAAVQISGETDIKERHRRLLFLTDMDDMRPGQLDNMVAKQSERGLYVSFVGIGQNFKAELAEQVSKHRGSNYFCITRDEEMRKTIVDNFDWNFFPVAFDVEVTQQSDSFQLASVYGTPFDARDELVEAEWMPDVHRFYPLDFKSTVSTFLLCIQRQFPAGLPMPALQGIFSFLSSGVRSVIRVDTVFPSGVHADGAVDGGLILLRLRGGSGQVRLTLRYQAGERCFTTCQDVVVPDDESVPEAIRKGVILQRYVQTCREYLMLREPVCKDCDGFEDYATRVRCAFQNLDVLGQEFANDAANVDALCPGLRDQLHAFQEMAEKHAKRVLDSK</sequence>
<dbReference type="SUPFAM" id="SSF53300">
    <property type="entry name" value="vWA-like"/>
    <property type="match status" value="1"/>
</dbReference>
<gene>
    <name evidence="3" type="ORF">CCMP2556_LOCUS25593</name>
</gene>
<name>A0ABP0MF89_9DINO</name>
<dbReference type="SMART" id="SM00327">
    <property type="entry name" value="VWA"/>
    <property type="match status" value="1"/>
</dbReference>
<proteinExistence type="predicted"/>
<keyword evidence="1" id="KW-0175">Coiled coil</keyword>
<evidence type="ECO:0000313" key="4">
    <source>
        <dbReference type="Proteomes" id="UP001642484"/>
    </source>
</evidence>
<evidence type="ECO:0000259" key="2">
    <source>
        <dbReference type="PROSITE" id="PS50234"/>
    </source>
</evidence>
<keyword evidence="4" id="KW-1185">Reference proteome</keyword>
<dbReference type="Gene3D" id="3.40.50.410">
    <property type="entry name" value="von Willebrand factor, type A domain"/>
    <property type="match status" value="1"/>
</dbReference>
<organism evidence="3 4">
    <name type="scientific">Durusdinium trenchii</name>
    <dbReference type="NCBI Taxonomy" id="1381693"/>
    <lineage>
        <taxon>Eukaryota</taxon>
        <taxon>Sar</taxon>
        <taxon>Alveolata</taxon>
        <taxon>Dinophyceae</taxon>
        <taxon>Suessiales</taxon>
        <taxon>Symbiodiniaceae</taxon>
        <taxon>Durusdinium</taxon>
    </lineage>
</organism>